<dbReference type="AlphaFoldDB" id="A0A7W8LKZ8"/>
<feature type="domain" description="HTH lacI-type" evidence="4">
    <location>
        <begin position="2"/>
        <end position="56"/>
    </location>
</feature>
<comment type="caution">
    <text evidence="5">The sequence shown here is derived from an EMBL/GenBank/DDBJ whole genome shotgun (WGS) entry which is preliminary data.</text>
</comment>
<dbReference type="InterPro" id="IPR010982">
    <property type="entry name" value="Lambda_DNA-bd_dom_sf"/>
</dbReference>
<keyword evidence="2 5" id="KW-0238">DNA-binding</keyword>
<organism evidence="5 6">
    <name type="scientific">Treponema ruminis</name>
    <dbReference type="NCBI Taxonomy" id="744515"/>
    <lineage>
        <taxon>Bacteria</taxon>
        <taxon>Pseudomonadati</taxon>
        <taxon>Spirochaetota</taxon>
        <taxon>Spirochaetia</taxon>
        <taxon>Spirochaetales</taxon>
        <taxon>Treponemataceae</taxon>
        <taxon>Treponema</taxon>
    </lineage>
</organism>
<keyword evidence="1" id="KW-0805">Transcription regulation</keyword>
<dbReference type="Proteomes" id="UP000518887">
    <property type="component" value="Unassembled WGS sequence"/>
</dbReference>
<dbReference type="GO" id="GO:0003700">
    <property type="term" value="F:DNA-binding transcription factor activity"/>
    <property type="evidence" value="ECO:0007669"/>
    <property type="project" value="TreeGrafter"/>
</dbReference>
<name>A0A7W8LKZ8_9SPIR</name>
<dbReference type="InterPro" id="IPR000843">
    <property type="entry name" value="HTH_LacI"/>
</dbReference>
<dbReference type="GO" id="GO:0000976">
    <property type="term" value="F:transcription cis-regulatory region binding"/>
    <property type="evidence" value="ECO:0007669"/>
    <property type="project" value="TreeGrafter"/>
</dbReference>
<dbReference type="InterPro" id="IPR028082">
    <property type="entry name" value="Peripla_BP_I"/>
</dbReference>
<dbReference type="CDD" id="cd06267">
    <property type="entry name" value="PBP1_LacI_sugar_binding-like"/>
    <property type="match status" value="1"/>
</dbReference>
<evidence type="ECO:0000313" key="6">
    <source>
        <dbReference type="Proteomes" id="UP000518887"/>
    </source>
</evidence>
<proteinExistence type="predicted"/>
<dbReference type="InterPro" id="IPR046335">
    <property type="entry name" value="LacI/GalR-like_sensor"/>
</dbReference>
<dbReference type="Pfam" id="PF13377">
    <property type="entry name" value="Peripla_BP_3"/>
    <property type="match status" value="1"/>
</dbReference>
<reference evidence="5 6" key="1">
    <citation type="submission" date="2020-08" db="EMBL/GenBank/DDBJ databases">
        <title>Genomic Encyclopedia of Type Strains, Phase IV (KMG-IV): sequencing the most valuable type-strain genomes for metagenomic binning, comparative biology and taxonomic classification.</title>
        <authorList>
            <person name="Goeker M."/>
        </authorList>
    </citation>
    <scope>NUCLEOTIDE SEQUENCE [LARGE SCALE GENOMIC DNA]</scope>
    <source>
        <strain evidence="5 6">DSM 103462</strain>
    </source>
</reference>
<protein>
    <submittedName>
        <fullName evidence="5">DNA-binding LacI/PurR family transcriptional regulator</fullName>
    </submittedName>
</protein>
<evidence type="ECO:0000256" key="2">
    <source>
        <dbReference type="ARBA" id="ARBA00023125"/>
    </source>
</evidence>
<evidence type="ECO:0000256" key="3">
    <source>
        <dbReference type="ARBA" id="ARBA00023163"/>
    </source>
</evidence>
<dbReference type="Pfam" id="PF00356">
    <property type="entry name" value="LacI"/>
    <property type="match status" value="1"/>
</dbReference>
<sequence>MVTLKDIARECKVSFSTVSKALKGSPEISHETTEFVQKKARELGYHPNFAARTLRTNKTYDIGLIFEEKTGVGLQHEYFASVISGIQKVAFQKGYDITFVGGNSLQNYDYFSHALARNYDGVAILSCDFDSQGIVDLLKSDVPVVTLDYYFDSKHSAVLSDSAAGVKELTEYVISMGHTKIAFVHGEDTWVTQQRVGAFKKTCKEHGIKIPEEYFLEVLYHDADGCAEATKKLLSLPEAPTCIFYPDDYASLGGMRALSRLHLTLGKDISIVGYDGINLTSMMIPPLTTYEQNGKLIGKAMADALFDQIEKGSQFTPKKEFIDGRVLKGGTVAKLK</sequence>
<dbReference type="PROSITE" id="PS50932">
    <property type="entry name" value="HTH_LACI_2"/>
    <property type="match status" value="1"/>
</dbReference>
<dbReference type="Gene3D" id="1.10.260.40">
    <property type="entry name" value="lambda repressor-like DNA-binding domains"/>
    <property type="match status" value="1"/>
</dbReference>
<dbReference type="SUPFAM" id="SSF47413">
    <property type="entry name" value="lambda repressor-like DNA-binding domains"/>
    <property type="match status" value="1"/>
</dbReference>
<dbReference type="EMBL" id="JACHFQ010000001">
    <property type="protein sequence ID" value="MBB5224957.1"/>
    <property type="molecule type" value="Genomic_DNA"/>
</dbReference>
<evidence type="ECO:0000259" key="4">
    <source>
        <dbReference type="PROSITE" id="PS50932"/>
    </source>
</evidence>
<dbReference type="SUPFAM" id="SSF53822">
    <property type="entry name" value="Periplasmic binding protein-like I"/>
    <property type="match status" value="1"/>
</dbReference>
<keyword evidence="6" id="KW-1185">Reference proteome</keyword>
<evidence type="ECO:0000256" key="1">
    <source>
        <dbReference type="ARBA" id="ARBA00023015"/>
    </source>
</evidence>
<dbReference type="SMART" id="SM00354">
    <property type="entry name" value="HTH_LACI"/>
    <property type="match status" value="1"/>
</dbReference>
<evidence type="ECO:0000313" key="5">
    <source>
        <dbReference type="EMBL" id="MBB5224957.1"/>
    </source>
</evidence>
<dbReference type="PANTHER" id="PTHR30146:SF109">
    <property type="entry name" value="HTH-TYPE TRANSCRIPTIONAL REGULATOR GALS"/>
    <property type="match status" value="1"/>
</dbReference>
<dbReference type="RefSeq" id="WP_184656746.1">
    <property type="nucleotide sequence ID" value="NZ_JACHFQ010000001.1"/>
</dbReference>
<dbReference type="CDD" id="cd01392">
    <property type="entry name" value="HTH_LacI"/>
    <property type="match status" value="1"/>
</dbReference>
<keyword evidence="3" id="KW-0804">Transcription</keyword>
<dbReference type="Gene3D" id="3.40.50.2300">
    <property type="match status" value="2"/>
</dbReference>
<dbReference type="PANTHER" id="PTHR30146">
    <property type="entry name" value="LACI-RELATED TRANSCRIPTIONAL REPRESSOR"/>
    <property type="match status" value="1"/>
</dbReference>
<accession>A0A7W8LKZ8</accession>
<gene>
    <name evidence="5" type="ORF">HNP76_000297</name>
</gene>